<feature type="region of interest" description="Disordered" evidence="1">
    <location>
        <begin position="34"/>
        <end position="88"/>
    </location>
</feature>
<evidence type="ECO:0000313" key="4">
    <source>
        <dbReference type="Proteomes" id="UP000823909"/>
    </source>
</evidence>
<comment type="caution">
    <text evidence="3">The sequence shown here is derived from an EMBL/GenBank/DDBJ whole genome shotgun (WGS) entry which is preliminary data.</text>
</comment>
<accession>A0A9D2U616</accession>
<sequence>MKKLAVLAVIAGLTAGIMTGCGGTQRNADAAAQMTGQGNGAQKAAVQSGEVYDDRDDRIDDQQDDRSEAANADQAAQQQTTQPAGAEDEQKAAALQTALKDAGVNEADASRIRVTSDRDDGMLVYEVRFDAAETEYDYEIDAQSGRIISTDVERWDNDDRDDRNRLANANVAVSRDEAVKTALGKVSGATERDIRIGLDYDDGRYKYEGDIIYNGIEYDFEIDADNGKIIEWSEERR</sequence>
<dbReference type="AlphaFoldDB" id="A0A9D2U616"/>
<dbReference type="InterPro" id="IPR025711">
    <property type="entry name" value="PepSY"/>
</dbReference>
<evidence type="ECO:0000256" key="1">
    <source>
        <dbReference type="SAM" id="MobiDB-lite"/>
    </source>
</evidence>
<dbReference type="Gene3D" id="3.10.450.40">
    <property type="match status" value="2"/>
</dbReference>
<dbReference type="PROSITE" id="PS51257">
    <property type="entry name" value="PROKAR_LIPOPROTEIN"/>
    <property type="match status" value="1"/>
</dbReference>
<reference evidence="3" key="1">
    <citation type="journal article" date="2021" name="PeerJ">
        <title>Extensive microbial diversity within the chicken gut microbiome revealed by metagenomics and culture.</title>
        <authorList>
            <person name="Gilroy R."/>
            <person name="Ravi A."/>
            <person name="Getino M."/>
            <person name="Pursley I."/>
            <person name="Horton D.L."/>
            <person name="Alikhan N.F."/>
            <person name="Baker D."/>
            <person name="Gharbi K."/>
            <person name="Hall N."/>
            <person name="Watson M."/>
            <person name="Adriaenssens E.M."/>
            <person name="Foster-Nyarko E."/>
            <person name="Jarju S."/>
            <person name="Secka A."/>
            <person name="Antonio M."/>
            <person name="Oren A."/>
            <person name="Chaudhuri R.R."/>
            <person name="La Ragione R."/>
            <person name="Hildebrand F."/>
            <person name="Pallen M.J."/>
        </authorList>
    </citation>
    <scope>NUCLEOTIDE SEQUENCE</scope>
    <source>
        <strain evidence="3">ChiBcec15-3976</strain>
    </source>
</reference>
<feature type="compositionally biased region" description="Basic and acidic residues" evidence="1">
    <location>
        <begin position="55"/>
        <end position="68"/>
    </location>
</feature>
<feature type="domain" description="PepSY" evidence="2">
    <location>
        <begin position="93"/>
        <end position="150"/>
    </location>
</feature>
<dbReference type="EMBL" id="DWUU01000022">
    <property type="protein sequence ID" value="HJD42030.1"/>
    <property type="molecule type" value="Genomic_DNA"/>
</dbReference>
<evidence type="ECO:0000313" key="3">
    <source>
        <dbReference type="EMBL" id="HJD42030.1"/>
    </source>
</evidence>
<feature type="compositionally biased region" description="Low complexity" evidence="1">
    <location>
        <begin position="69"/>
        <end position="85"/>
    </location>
</feature>
<gene>
    <name evidence="3" type="ORF">H9910_03335</name>
</gene>
<dbReference type="Pfam" id="PF03413">
    <property type="entry name" value="PepSY"/>
    <property type="match status" value="2"/>
</dbReference>
<reference evidence="3" key="2">
    <citation type="submission" date="2021-04" db="EMBL/GenBank/DDBJ databases">
        <authorList>
            <person name="Gilroy R."/>
        </authorList>
    </citation>
    <scope>NUCLEOTIDE SEQUENCE</scope>
    <source>
        <strain evidence="3">ChiBcec15-3976</strain>
    </source>
</reference>
<evidence type="ECO:0000259" key="2">
    <source>
        <dbReference type="Pfam" id="PF03413"/>
    </source>
</evidence>
<organism evidence="3 4">
    <name type="scientific">Candidatus Mediterraneibacter quadrami</name>
    <dbReference type="NCBI Taxonomy" id="2838684"/>
    <lineage>
        <taxon>Bacteria</taxon>
        <taxon>Bacillati</taxon>
        <taxon>Bacillota</taxon>
        <taxon>Clostridia</taxon>
        <taxon>Lachnospirales</taxon>
        <taxon>Lachnospiraceae</taxon>
        <taxon>Mediterraneibacter</taxon>
    </lineage>
</organism>
<protein>
    <submittedName>
        <fullName evidence="3">PepSY domain-containing protein</fullName>
    </submittedName>
</protein>
<proteinExistence type="predicted"/>
<feature type="domain" description="PepSY" evidence="2">
    <location>
        <begin position="173"/>
        <end position="231"/>
    </location>
</feature>
<dbReference type="Proteomes" id="UP000823909">
    <property type="component" value="Unassembled WGS sequence"/>
</dbReference>
<name>A0A9D2U616_9FIRM</name>